<proteinExistence type="predicted"/>
<evidence type="ECO:0000313" key="3">
    <source>
        <dbReference type="Proteomes" id="UP000239649"/>
    </source>
</evidence>
<feature type="region of interest" description="Disordered" evidence="1">
    <location>
        <begin position="29"/>
        <end position="51"/>
    </location>
</feature>
<dbReference type="OrthoDB" id="10298158at2759"/>
<comment type="caution">
    <text evidence="2">The sequence shown here is derived from an EMBL/GenBank/DDBJ whole genome shotgun (WGS) entry which is preliminary data.</text>
</comment>
<dbReference type="AlphaFoldDB" id="A0A2P6VFK2"/>
<dbReference type="Proteomes" id="UP000239649">
    <property type="component" value="Unassembled WGS sequence"/>
</dbReference>
<evidence type="ECO:0000313" key="2">
    <source>
        <dbReference type="EMBL" id="PSC72857.1"/>
    </source>
</evidence>
<name>A0A2P6VFK2_9CHLO</name>
<reference evidence="2 3" key="1">
    <citation type="journal article" date="2018" name="Plant J.">
        <title>Genome sequences of Chlorella sorokiniana UTEX 1602 and Micractinium conductrix SAG 241.80: implications to maltose excretion by a green alga.</title>
        <authorList>
            <person name="Arriola M.B."/>
            <person name="Velmurugan N."/>
            <person name="Zhang Y."/>
            <person name="Plunkett M.H."/>
            <person name="Hondzo H."/>
            <person name="Barney B.M."/>
        </authorList>
    </citation>
    <scope>NUCLEOTIDE SEQUENCE [LARGE SCALE GENOMIC DNA]</scope>
    <source>
        <strain evidence="2 3">SAG 241.80</strain>
    </source>
</reference>
<dbReference type="EMBL" id="LHPF02000009">
    <property type="protein sequence ID" value="PSC72857.1"/>
    <property type="molecule type" value="Genomic_DNA"/>
</dbReference>
<protein>
    <submittedName>
        <fullName evidence="2">Uncharacterized protein</fullName>
    </submittedName>
</protein>
<keyword evidence="3" id="KW-1185">Reference proteome</keyword>
<organism evidence="2 3">
    <name type="scientific">Micractinium conductrix</name>
    <dbReference type="NCBI Taxonomy" id="554055"/>
    <lineage>
        <taxon>Eukaryota</taxon>
        <taxon>Viridiplantae</taxon>
        <taxon>Chlorophyta</taxon>
        <taxon>core chlorophytes</taxon>
        <taxon>Trebouxiophyceae</taxon>
        <taxon>Chlorellales</taxon>
        <taxon>Chlorellaceae</taxon>
        <taxon>Chlorella clade</taxon>
        <taxon>Micractinium</taxon>
    </lineage>
</organism>
<sequence length="91" mass="9849">MDAHLLRPSKPVLTSIPLVVSAGDFACTSSGEAASPAPRTESLRGRTTDDGDLLELEQARKKLGLTCPSFTEKKKKKGLLGWLRRKSTTPQ</sequence>
<gene>
    <name evidence="2" type="ORF">C2E20_4040</name>
</gene>
<accession>A0A2P6VFK2</accession>
<evidence type="ECO:0000256" key="1">
    <source>
        <dbReference type="SAM" id="MobiDB-lite"/>
    </source>
</evidence>